<feature type="non-terminal residue" evidence="8">
    <location>
        <position position="1"/>
    </location>
</feature>
<reference evidence="9" key="1">
    <citation type="submission" date="2016-05" db="EMBL/GenBank/DDBJ databases">
        <title>Comparative genomics of biotechnologically important yeasts.</title>
        <authorList>
            <consortium name="DOE Joint Genome Institute"/>
            <person name="Riley R."/>
            <person name="Haridas S."/>
            <person name="Wolfe K.H."/>
            <person name="Lopes M.R."/>
            <person name="Hittinger C.T."/>
            <person name="Goker M."/>
            <person name="Salamov A."/>
            <person name="Wisecaver J."/>
            <person name="Long T.M."/>
            <person name="Aerts A.L."/>
            <person name="Barry K."/>
            <person name="Choi C."/>
            <person name="Clum A."/>
            <person name="Coughlan A.Y."/>
            <person name="Deshpande S."/>
            <person name="Douglass A.P."/>
            <person name="Hanson S.J."/>
            <person name="Klenk H.-P."/>
            <person name="Labutti K."/>
            <person name="Lapidus A."/>
            <person name="Lindquist E."/>
            <person name="Lipzen A."/>
            <person name="Meier-Kolthoff J.P."/>
            <person name="Ohm R.A."/>
            <person name="Otillar R.P."/>
            <person name="Pangilinan J."/>
            <person name="Peng Y."/>
            <person name="Rokas A."/>
            <person name="Rosa C.A."/>
            <person name="Scheuner C."/>
            <person name="Sibirny A.A."/>
            <person name="Slot J.C."/>
            <person name="Stielow J.B."/>
            <person name="Sun H."/>
            <person name="Kurtzman C.P."/>
            <person name="Blackwell M."/>
            <person name="Grigoriev I.V."/>
            <person name="Jeffries T.W."/>
        </authorList>
    </citation>
    <scope>NUCLEOTIDE SEQUENCE [LARGE SCALE GENOMIC DNA]</scope>
    <source>
        <strain evidence="9">DSM 1968</strain>
    </source>
</reference>
<sequence length="213" mass="25183">SYNVGPTRMAPVYVYNFNKNEKHNLQYMKWGLVPMWARKEAMIKQFDFKYFNARCESIESGKLWATVRNTKRCVVPVQGYYEWLHDAKTKEKIPYYVKRKDDKLIFLAGFYESVSYTSLSNNGKIVLNSFTIITQPAFKELSWLHKRMPVILKENSNDFDKWIDNKTNDTWSDSLKICLNSSRDIKLEWFKVSKNVGKMANDGKYLIEPIKSR</sequence>
<evidence type="ECO:0000256" key="3">
    <source>
        <dbReference type="ARBA" id="ARBA00022763"/>
    </source>
</evidence>
<keyword evidence="5" id="KW-0190">Covalent protein-DNA linkage</keyword>
<dbReference type="GO" id="GO:0106300">
    <property type="term" value="P:protein-DNA covalent cross-linking repair"/>
    <property type="evidence" value="ECO:0007669"/>
    <property type="project" value="InterPro"/>
</dbReference>
<feature type="non-terminal residue" evidence="8">
    <location>
        <position position="213"/>
    </location>
</feature>
<keyword evidence="6" id="KW-0238">DNA-binding</keyword>
<evidence type="ECO:0000313" key="8">
    <source>
        <dbReference type="EMBL" id="ODV60335.1"/>
    </source>
</evidence>
<dbReference type="PANTHER" id="PTHR13604">
    <property type="entry name" value="DC12-RELATED"/>
    <property type="match status" value="1"/>
</dbReference>
<keyword evidence="4" id="KW-0378">Hydrolase</keyword>
<evidence type="ECO:0000256" key="5">
    <source>
        <dbReference type="ARBA" id="ARBA00023124"/>
    </source>
</evidence>
<dbReference type="Gene3D" id="3.90.1680.10">
    <property type="entry name" value="SOS response associated peptidase-like"/>
    <property type="match status" value="1"/>
</dbReference>
<dbReference type="FunCoup" id="A0A1D2VFD1">
    <property type="interactions" value="605"/>
</dbReference>
<keyword evidence="7" id="KW-0456">Lyase</keyword>
<dbReference type="InterPro" id="IPR003738">
    <property type="entry name" value="SRAP"/>
</dbReference>
<dbReference type="OrthoDB" id="2111841at2759"/>
<evidence type="ECO:0000256" key="7">
    <source>
        <dbReference type="ARBA" id="ARBA00023239"/>
    </source>
</evidence>
<dbReference type="GO" id="GO:0003697">
    <property type="term" value="F:single-stranded DNA binding"/>
    <property type="evidence" value="ECO:0007669"/>
    <property type="project" value="InterPro"/>
</dbReference>
<dbReference type="AlphaFoldDB" id="A0A1D2VFD1"/>
<accession>A0A1D2VFD1</accession>
<dbReference type="EMBL" id="KV454482">
    <property type="protein sequence ID" value="ODV60335.1"/>
    <property type="molecule type" value="Genomic_DNA"/>
</dbReference>
<keyword evidence="3" id="KW-0227">DNA damage</keyword>
<dbReference type="RefSeq" id="XP_020046642.1">
    <property type="nucleotide sequence ID" value="XM_020189550.1"/>
</dbReference>
<dbReference type="Proteomes" id="UP000095038">
    <property type="component" value="Unassembled WGS sequence"/>
</dbReference>
<evidence type="ECO:0000313" key="9">
    <source>
        <dbReference type="Proteomes" id="UP000095038"/>
    </source>
</evidence>
<gene>
    <name evidence="8" type="ORF">ASCRUDRAFT_18595</name>
</gene>
<name>A0A1D2VFD1_9ASCO</name>
<protein>
    <submittedName>
        <fullName evidence="8">DUF159-domain-containing protein</fullName>
    </submittedName>
</protein>
<dbReference type="InParanoid" id="A0A1D2VFD1"/>
<proteinExistence type="inferred from homology"/>
<dbReference type="STRING" id="1344418.A0A1D2VFD1"/>
<dbReference type="Pfam" id="PF02586">
    <property type="entry name" value="SRAP"/>
    <property type="match status" value="1"/>
</dbReference>
<evidence type="ECO:0000256" key="1">
    <source>
        <dbReference type="ARBA" id="ARBA00008136"/>
    </source>
</evidence>
<evidence type="ECO:0000256" key="4">
    <source>
        <dbReference type="ARBA" id="ARBA00022801"/>
    </source>
</evidence>
<evidence type="ECO:0000256" key="2">
    <source>
        <dbReference type="ARBA" id="ARBA00022670"/>
    </source>
</evidence>
<dbReference type="GO" id="GO:0016829">
    <property type="term" value="F:lyase activity"/>
    <property type="evidence" value="ECO:0007669"/>
    <property type="project" value="UniProtKB-KW"/>
</dbReference>
<dbReference type="GO" id="GO:0006508">
    <property type="term" value="P:proteolysis"/>
    <property type="evidence" value="ECO:0007669"/>
    <property type="project" value="UniProtKB-KW"/>
</dbReference>
<dbReference type="GO" id="GO:0008233">
    <property type="term" value="F:peptidase activity"/>
    <property type="evidence" value="ECO:0007669"/>
    <property type="project" value="UniProtKB-KW"/>
</dbReference>
<dbReference type="SUPFAM" id="SSF143081">
    <property type="entry name" value="BB1717-like"/>
    <property type="match status" value="1"/>
</dbReference>
<dbReference type="InterPro" id="IPR036590">
    <property type="entry name" value="SRAP-like"/>
</dbReference>
<evidence type="ECO:0000256" key="6">
    <source>
        <dbReference type="ARBA" id="ARBA00023125"/>
    </source>
</evidence>
<organism evidence="8 9">
    <name type="scientific">Ascoidea rubescens DSM 1968</name>
    <dbReference type="NCBI Taxonomy" id="1344418"/>
    <lineage>
        <taxon>Eukaryota</taxon>
        <taxon>Fungi</taxon>
        <taxon>Dikarya</taxon>
        <taxon>Ascomycota</taxon>
        <taxon>Saccharomycotina</taxon>
        <taxon>Saccharomycetes</taxon>
        <taxon>Ascoideaceae</taxon>
        <taxon>Ascoidea</taxon>
    </lineage>
</organism>
<dbReference type="GeneID" id="30963186"/>
<keyword evidence="9" id="KW-1185">Reference proteome</keyword>
<keyword evidence="2" id="KW-0645">Protease</keyword>
<comment type="similarity">
    <text evidence="1">Belongs to the SOS response-associated peptidase family.</text>
</comment>
<dbReference type="PANTHER" id="PTHR13604:SF0">
    <property type="entry name" value="ABASIC SITE PROCESSING PROTEIN HMCES"/>
    <property type="match status" value="1"/>
</dbReference>